<evidence type="ECO:0000256" key="3">
    <source>
        <dbReference type="ARBA" id="ARBA00022448"/>
    </source>
</evidence>
<gene>
    <name evidence="11" type="ORF">BCR33DRAFT_849649</name>
</gene>
<evidence type="ECO:0000256" key="8">
    <source>
        <dbReference type="ARBA" id="ARBA00023136"/>
    </source>
</evidence>
<dbReference type="SUPFAM" id="SSF103506">
    <property type="entry name" value="Mitochondrial carrier"/>
    <property type="match status" value="1"/>
</dbReference>
<dbReference type="InterPro" id="IPR023395">
    <property type="entry name" value="MCP_dom_sf"/>
</dbReference>
<dbReference type="OrthoDB" id="204711at2759"/>
<proteinExistence type="inferred from homology"/>
<comment type="subcellular location">
    <subcellularLocation>
        <location evidence="1">Mitochondrion membrane</location>
        <topology evidence="1">Multi-pass membrane protein</topology>
    </subcellularLocation>
</comment>
<feature type="repeat" description="Solcar" evidence="9">
    <location>
        <begin position="231"/>
        <end position="320"/>
    </location>
</feature>
<dbReference type="GO" id="GO:0031966">
    <property type="term" value="C:mitochondrial membrane"/>
    <property type="evidence" value="ECO:0007669"/>
    <property type="project" value="UniProtKB-SubCell"/>
</dbReference>
<accession>A0A1Y2CGG6</accession>
<dbReference type="GO" id="GO:0005469">
    <property type="term" value="F:succinate:fumarate antiporter activity"/>
    <property type="evidence" value="ECO:0007669"/>
    <property type="project" value="TreeGrafter"/>
</dbReference>
<dbReference type="Gene3D" id="1.50.40.10">
    <property type="entry name" value="Mitochondrial carrier domain"/>
    <property type="match status" value="1"/>
</dbReference>
<dbReference type="PANTHER" id="PTHR45788">
    <property type="entry name" value="SUCCINATE/FUMARATE MITOCHONDRIAL TRANSPORTER-RELATED"/>
    <property type="match status" value="1"/>
</dbReference>
<keyword evidence="8 9" id="KW-0472">Membrane</keyword>
<keyword evidence="5" id="KW-0677">Repeat</keyword>
<evidence type="ECO:0000313" key="11">
    <source>
        <dbReference type="EMBL" id="ORY46016.1"/>
    </source>
</evidence>
<comment type="caution">
    <text evidence="11">The sequence shown here is derived from an EMBL/GenBank/DDBJ whole genome shotgun (WGS) entry which is preliminary data.</text>
</comment>
<dbReference type="EMBL" id="MCGO01000018">
    <property type="protein sequence ID" value="ORY46016.1"/>
    <property type="molecule type" value="Genomic_DNA"/>
</dbReference>
<keyword evidence="12" id="KW-1185">Reference proteome</keyword>
<keyword evidence="6" id="KW-1133">Transmembrane helix</keyword>
<organism evidence="11 12">
    <name type="scientific">Rhizoclosmatium globosum</name>
    <dbReference type="NCBI Taxonomy" id="329046"/>
    <lineage>
        <taxon>Eukaryota</taxon>
        <taxon>Fungi</taxon>
        <taxon>Fungi incertae sedis</taxon>
        <taxon>Chytridiomycota</taxon>
        <taxon>Chytridiomycota incertae sedis</taxon>
        <taxon>Chytridiomycetes</taxon>
        <taxon>Chytridiales</taxon>
        <taxon>Chytriomycetaceae</taxon>
        <taxon>Rhizoclosmatium</taxon>
    </lineage>
</organism>
<evidence type="ECO:0000256" key="5">
    <source>
        <dbReference type="ARBA" id="ARBA00022737"/>
    </source>
</evidence>
<keyword evidence="7" id="KW-0496">Mitochondrion</keyword>
<name>A0A1Y2CGG6_9FUNG</name>
<dbReference type="Pfam" id="PF00153">
    <property type="entry name" value="Mito_carr"/>
    <property type="match status" value="3"/>
</dbReference>
<keyword evidence="4 9" id="KW-0812">Transmembrane</keyword>
<evidence type="ECO:0000256" key="10">
    <source>
        <dbReference type="RuleBase" id="RU000488"/>
    </source>
</evidence>
<keyword evidence="3 10" id="KW-0813">Transport</keyword>
<protein>
    <submittedName>
        <fullName evidence="11">Mitochondrial carrier</fullName>
    </submittedName>
</protein>
<dbReference type="STRING" id="329046.A0A1Y2CGG6"/>
<dbReference type="PROSITE" id="PS51257">
    <property type="entry name" value="PROKAR_LIPOPROTEIN"/>
    <property type="match status" value="1"/>
</dbReference>
<evidence type="ECO:0000313" key="12">
    <source>
        <dbReference type="Proteomes" id="UP000193642"/>
    </source>
</evidence>
<dbReference type="InterPro" id="IPR002067">
    <property type="entry name" value="MCP"/>
</dbReference>
<evidence type="ECO:0000256" key="2">
    <source>
        <dbReference type="ARBA" id="ARBA00006375"/>
    </source>
</evidence>
<evidence type="ECO:0000256" key="1">
    <source>
        <dbReference type="ARBA" id="ARBA00004225"/>
    </source>
</evidence>
<dbReference type="PANTHER" id="PTHR45788:SF2">
    <property type="entry name" value="SUCCINATE_FUMARATE MITOCHONDRIAL TRANSPORTER"/>
    <property type="match status" value="1"/>
</dbReference>
<evidence type="ECO:0000256" key="9">
    <source>
        <dbReference type="PROSITE-ProRule" id="PRU00282"/>
    </source>
</evidence>
<dbReference type="PROSITE" id="PS50920">
    <property type="entry name" value="SOLCAR"/>
    <property type="match status" value="3"/>
</dbReference>
<evidence type="ECO:0000256" key="4">
    <source>
        <dbReference type="ARBA" id="ARBA00022692"/>
    </source>
</evidence>
<dbReference type="InterPro" id="IPR049563">
    <property type="entry name" value="TXTP-like"/>
</dbReference>
<dbReference type="InterPro" id="IPR018108">
    <property type="entry name" value="MCP_transmembrane"/>
</dbReference>
<dbReference type="AlphaFoldDB" id="A0A1Y2CGG6"/>
<feature type="repeat" description="Solcar" evidence="9">
    <location>
        <begin position="17"/>
        <end position="120"/>
    </location>
</feature>
<comment type="similarity">
    <text evidence="2 10">Belongs to the mitochondrial carrier (TC 2.A.29) family.</text>
</comment>
<feature type="repeat" description="Solcar" evidence="9">
    <location>
        <begin position="132"/>
        <end position="223"/>
    </location>
</feature>
<evidence type="ECO:0000256" key="7">
    <source>
        <dbReference type="ARBA" id="ARBA00023128"/>
    </source>
</evidence>
<sequence length="333" mass="36643">MQAQAKVVQTAPKKPKKNMTIHLLAGGVAGCCEALTCHPLDTIKVRLQLRGERAGKLSGLTGAAAQAANARAKANFVQVGMQIVQKEGFFSLYKGLGAVMAGIIPKMAIRFSSFEAYKDILADSTTGPTSSVRIFIAGLGAGITESVLVVTPMDIIKIRLQAQKHSMTDPLDVPKYRNAPHCAYLMVKEEGFGSLYKGLVLTSLRQATNQAANFTVYSFLKSKLETAQGNGKPLPAYQHLLMVSFWCLWPLFNAPIDIIKTRIQKNPSKDKGWNRFVQVTSGILKNEGWRAFYKGTTPRVLRIAPGQAITFMVYEKVEKWMIEFSKTFSANYS</sequence>
<evidence type="ECO:0000256" key="6">
    <source>
        <dbReference type="ARBA" id="ARBA00022989"/>
    </source>
</evidence>
<reference evidence="11 12" key="1">
    <citation type="submission" date="2016-07" db="EMBL/GenBank/DDBJ databases">
        <title>Pervasive Adenine N6-methylation of Active Genes in Fungi.</title>
        <authorList>
            <consortium name="DOE Joint Genome Institute"/>
            <person name="Mondo S.J."/>
            <person name="Dannebaum R.O."/>
            <person name="Kuo R.C."/>
            <person name="Labutti K."/>
            <person name="Haridas S."/>
            <person name="Kuo A."/>
            <person name="Salamov A."/>
            <person name="Ahrendt S.R."/>
            <person name="Lipzen A."/>
            <person name="Sullivan W."/>
            <person name="Andreopoulos W.B."/>
            <person name="Clum A."/>
            <person name="Lindquist E."/>
            <person name="Daum C."/>
            <person name="Ramamoorthy G.K."/>
            <person name="Gryganskyi A."/>
            <person name="Culley D."/>
            <person name="Magnuson J.K."/>
            <person name="James T.Y."/>
            <person name="O'Malley M.A."/>
            <person name="Stajich J.E."/>
            <person name="Spatafora J.W."/>
            <person name="Visel A."/>
            <person name="Grigoriev I.V."/>
        </authorList>
    </citation>
    <scope>NUCLEOTIDE SEQUENCE [LARGE SCALE GENOMIC DNA]</scope>
    <source>
        <strain evidence="11 12">JEL800</strain>
    </source>
</reference>
<dbReference type="Proteomes" id="UP000193642">
    <property type="component" value="Unassembled WGS sequence"/>
</dbReference>
<dbReference type="PRINTS" id="PR00926">
    <property type="entry name" value="MITOCARRIER"/>
</dbReference>